<evidence type="ECO:0000256" key="1">
    <source>
        <dbReference type="ARBA" id="ARBA00005996"/>
    </source>
</evidence>
<keyword evidence="3" id="KW-1185">Reference proteome</keyword>
<reference evidence="3" key="1">
    <citation type="submission" date="2018-08" db="EMBL/GenBank/DDBJ databases">
        <authorList>
            <person name="Zhang J."/>
            <person name="Du Z.-J."/>
        </authorList>
    </citation>
    <scope>NUCLEOTIDE SEQUENCE [LARGE SCALE GENOMIC DNA]</scope>
    <source>
        <strain evidence="3">KCTC 52655</strain>
    </source>
</reference>
<dbReference type="RefSeq" id="WP_115594553.1">
    <property type="nucleotide sequence ID" value="NZ_QRHA01000018.1"/>
</dbReference>
<dbReference type="Pfam" id="PF02635">
    <property type="entry name" value="DsrE"/>
    <property type="match status" value="1"/>
</dbReference>
<evidence type="ECO:0000313" key="3">
    <source>
        <dbReference type="Proteomes" id="UP000256561"/>
    </source>
</evidence>
<comment type="caution">
    <text evidence="2">The sequence shown here is derived from an EMBL/GenBank/DDBJ whole genome shotgun (WGS) entry which is preliminary data.</text>
</comment>
<organism evidence="2 3">
    <name type="scientific">Alteromonas aestuariivivens</name>
    <dbReference type="NCBI Taxonomy" id="1938339"/>
    <lineage>
        <taxon>Bacteria</taxon>
        <taxon>Pseudomonadati</taxon>
        <taxon>Pseudomonadota</taxon>
        <taxon>Gammaproteobacteria</taxon>
        <taxon>Alteromonadales</taxon>
        <taxon>Alteromonadaceae</taxon>
        <taxon>Alteromonas/Salinimonas group</taxon>
        <taxon>Alteromonas</taxon>
    </lineage>
</organism>
<dbReference type="OrthoDB" id="9789418at2"/>
<dbReference type="Proteomes" id="UP000256561">
    <property type="component" value="Unassembled WGS sequence"/>
</dbReference>
<dbReference type="NCBIfam" id="TIGR03010">
    <property type="entry name" value="sulf_tusC_dsrF"/>
    <property type="match status" value="1"/>
</dbReference>
<dbReference type="NCBIfam" id="NF001238">
    <property type="entry name" value="PRK00211.1"/>
    <property type="match status" value="1"/>
</dbReference>
<name>A0A3D8M316_9ALTE</name>
<dbReference type="PANTHER" id="PTHR38780:SF1">
    <property type="entry name" value="PROTEIN TUSC"/>
    <property type="match status" value="1"/>
</dbReference>
<dbReference type="PANTHER" id="PTHR38780">
    <property type="entry name" value="PROTEIN TUSC"/>
    <property type="match status" value="1"/>
</dbReference>
<protein>
    <submittedName>
        <fullName evidence="2">Sulfurtransferase complex subunit TusC</fullName>
    </submittedName>
</protein>
<dbReference type="InterPro" id="IPR003787">
    <property type="entry name" value="Sulphur_relay_DsrE/F-like"/>
</dbReference>
<dbReference type="SUPFAM" id="SSF75169">
    <property type="entry name" value="DsrEFH-like"/>
    <property type="match status" value="1"/>
</dbReference>
<dbReference type="InterPro" id="IPR027396">
    <property type="entry name" value="DsrEFH-like"/>
</dbReference>
<proteinExistence type="inferred from homology"/>
<dbReference type="Gene3D" id="3.40.1260.10">
    <property type="entry name" value="DsrEFH-like"/>
    <property type="match status" value="1"/>
</dbReference>
<sequence>MADLLIRMQHTPYGGSKATDGLDFAIAATNYGHQVKLIFEGDGVYQLLKEQAPPTGIKNHLKRLKSLVFYDIEELYVCKPSLQSRNLGLEDLGVEAQVIASQSLLELVSQADHVVTF</sequence>
<dbReference type="EMBL" id="QRHA01000018">
    <property type="protein sequence ID" value="RDV23924.1"/>
    <property type="molecule type" value="Genomic_DNA"/>
</dbReference>
<gene>
    <name evidence="2" type="primary">tusC</name>
    <name evidence="2" type="ORF">DXV75_16610</name>
</gene>
<accession>A0A3D8M316</accession>
<evidence type="ECO:0000313" key="2">
    <source>
        <dbReference type="EMBL" id="RDV23924.1"/>
    </source>
</evidence>
<keyword evidence="2" id="KW-0808">Transferase</keyword>
<dbReference type="InterPro" id="IPR017462">
    <property type="entry name" value="Sulphur_relay_TusC/DsrF"/>
</dbReference>
<comment type="similarity">
    <text evidence="1">Belongs to the DsrF/TusC family.</text>
</comment>
<dbReference type="AlphaFoldDB" id="A0A3D8M316"/>
<dbReference type="GO" id="GO:0016740">
    <property type="term" value="F:transferase activity"/>
    <property type="evidence" value="ECO:0007669"/>
    <property type="project" value="UniProtKB-KW"/>
</dbReference>